<comment type="caution">
    <text evidence="1">Lacks conserved residue(s) required for the propagation of feature annotation.</text>
</comment>
<dbReference type="NCBIfam" id="TIGR03753">
    <property type="entry name" value="blh_monoox"/>
    <property type="match status" value="1"/>
</dbReference>
<keyword evidence="2" id="KW-0503">Monooxygenase</keyword>
<accession>A0A1H7SZ43</accession>
<keyword evidence="1" id="KW-1003">Cell membrane</keyword>
<gene>
    <name evidence="2" type="ORF">SAMN05216382_2619</name>
</gene>
<reference evidence="3" key="1">
    <citation type="submission" date="2016-10" db="EMBL/GenBank/DDBJ databases">
        <authorList>
            <person name="Varghese N."/>
            <person name="Submissions S."/>
        </authorList>
    </citation>
    <scope>NUCLEOTIDE SEQUENCE [LARGE SCALE GENOMIC DNA]</scope>
    <source>
        <strain evidence="3">JS21-1</strain>
    </source>
</reference>
<feature type="transmembrane region" description="Helical" evidence="1">
    <location>
        <begin position="12"/>
        <end position="30"/>
    </location>
</feature>
<dbReference type="AlphaFoldDB" id="A0A1H7SZ43"/>
<sequence>MLRQTRPGWSMIGWCALGAAAIAASFAPLLVQLGYAVIAVGVIGMAHGASDLAIVERARRPGFLALYGVVSLACLWWWTAQPAVALPLFLLASAIHFALEDAPSGTLTERAARGVSLIATPAVLHAATLRELLVIAGGPDALVPGLVTAMTLIGGITAGGLMVLAWQRRDVRLALGTLALLIFPPLVGFSLGFLILHALPQTAIRQERIGCRTTASYVRAVAPILLLAFVLAGAVGALLLRVDASGVRALFAAIAALAVPHLLVTPWFSGEVQQAHLRAA</sequence>
<feature type="transmembrane region" description="Helical" evidence="1">
    <location>
        <begin position="141"/>
        <end position="166"/>
    </location>
</feature>
<keyword evidence="1" id="KW-0560">Oxidoreductase</keyword>
<dbReference type="InterPro" id="IPR022270">
    <property type="entry name" value="Blh_diox"/>
</dbReference>
<protein>
    <recommendedName>
        <fullName evidence="1">Probable beta-carotene 15,15'-dioxygenase</fullName>
        <ecNumber evidence="1">1.13.11.63</ecNumber>
    </recommendedName>
</protein>
<keyword evidence="1" id="KW-0812">Transmembrane</keyword>
<evidence type="ECO:0000313" key="2">
    <source>
        <dbReference type="EMBL" id="SEL77863.1"/>
    </source>
</evidence>
<dbReference type="GO" id="GO:0005506">
    <property type="term" value="F:iron ion binding"/>
    <property type="evidence" value="ECO:0007669"/>
    <property type="project" value="UniProtKB-UniRule"/>
</dbReference>
<dbReference type="GO" id="GO:0010436">
    <property type="term" value="F:carotenoid dioxygenase activity"/>
    <property type="evidence" value="ECO:0007669"/>
    <property type="project" value="UniProtKB-UniRule"/>
</dbReference>
<dbReference type="RefSeq" id="WP_245708505.1">
    <property type="nucleotide sequence ID" value="NZ_FNZZ01000005.1"/>
</dbReference>
<feature type="transmembrane region" description="Helical" evidence="1">
    <location>
        <begin position="36"/>
        <end position="55"/>
    </location>
</feature>
<feature type="transmembrane region" description="Helical" evidence="1">
    <location>
        <begin position="178"/>
        <end position="200"/>
    </location>
</feature>
<dbReference type="GO" id="GO:0003834">
    <property type="term" value="F:beta-carotene 15,15'-dioxygenase activity"/>
    <property type="evidence" value="ECO:0007669"/>
    <property type="project" value="UniProtKB-EC"/>
</dbReference>
<dbReference type="Proteomes" id="UP000199214">
    <property type="component" value="Unassembled WGS sequence"/>
</dbReference>
<dbReference type="EMBL" id="FNZZ01000005">
    <property type="protein sequence ID" value="SEL77863.1"/>
    <property type="molecule type" value="Genomic_DNA"/>
</dbReference>
<dbReference type="GO" id="GO:0005886">
    <property type="term" value="C:plasma membrane"/>
    <property type="evidence" value="ECO:0007669"/>
    <property type="project" value="UniProtKB-SubCell"/>
</dbReference>
<comment type="similarity">
    <text evidence="1">Belongs to the Brp/Blh beta-carotene diooxygenase family.</text>
</comment>
<keyword evidence="1" id="KW-0408">Iron</keyword>
<name>A0A1H7SZ43_9SPHN</name>
<evidence type="ECO:0000256" key="1">
    <source>
        <dbReference type="HAMAP-Rule" id="MF_02093"/>
    </source>
</evidence>
<keyword evidence="1" id="KW-1133">Transmembrane helix</keyword>
<comment type="cofactor">
    <cofactor evidence="1">
        <name>Fe(2+)</name>
        <dbReference type="ChEBI" id="CHEBI:29033"/>
    </cofactor>
</comment>
<keyword evidence="1" id="KW-0479">Metal-binding</keyword>
<dbReference type="EC" id="1.13.11.63" evidence="1"/>
<comment type="subcellular location">
    <subcellularLocation>
        <location evidence="1">Cell membrane</location>
        <topology evidence="1">Multi-pass membrane protein</topology>
    </subcellularLocation>
</comment>
<comment type="function">
    <text evidence="1">Catalyzes the cleavage of beta-carotene at its central double bond (15,15') to yield two molecules of all-trans-retinal.</text>
</comment>
<dbReference type="GO" id="GO:0016121">
    <property type="term" value="P:carotene catabolic process"/>
    <property type="evidence" value="ECO:0007669"/>
    <property type="project" value="UniProtKB-UniRule"/>
</dbReference>
<feature type="transmembrane region" description="Helical" evidence="1">
    <location>
        <begin position="220"/>
        <end position="240"/>
    </location>
</feature>
<evidence type="ECO:0000313" key="3">
    <source>
        <dbReference type="Proteomes" id="UP000199214"/>
    </source>
</evidence>
<dbReference type="Pfam" id="PF15461">
    <property type="entry name" value="BCD"/>
    <property type="match status" value="1"/>
</dbReference>
<keyword evidence="1" id="KW-0472">Membrane</keyword>
<feature type="transmembrane region" description="Helical" evidence="1">
    <location>
        <begin position="62"/>
        <end position="78"/>
    </location>
</feature>
<dbReference type="HAMAP" id="MF_02093">
    <property type="entry name" value="Beta_carotene_diox"/>
    <property type="match status" value="1"/>
</dbReference>
<feature type="transmembrane region" description="Helical" evidence="1">
    <location>
        <begin position="247"/>
        <end position="268"/>
    </location>
</feature>
<comment type="catalytic activity">
    <reaction evidence="1">
        <text>all-trans-beta-carotene + O2 = 2 all-trans-retinal</text>
        <dbReference type="Rhea" id="RHEA:32887"/>
        <dbReference type="ChEBI" id="CHEBI:15379"/>
        <dbReference type="ChEBI" id="CHEBI:17579"/>
        <dbReference type="ChEBI" id="CHEBI:17898"/>
        <dbReference type="EC" id="1.13.11.63"/>
    </reaction>
</comment>
<organism evidence="2 3">
    <name type="scientific">Sphingomonas palmae</name>
    <dbReference type="NCBI Taxonomy" id="1855283"/>
    <lineage>
        <taxon>Bacteria</taxon>
        <taxon>Pseudomonadati</taxon>
        <taxon>Pseudomonadota</taxon>
        <taxon>Alphaproteobacteria</taxon>
        <taxon>Sphingomonadales</taxon>
        <taxon>Sphingomonadaceae</taxon>
        <taxon>Sphingomonas</taxon>
    </lineage>
</organism>
<keyword evidence="3" id="KW-1185">Reference proteome</keyword>
<proteinExistence type="inferred from homology"/>
<keyword evidence="1" id="KW-0223">Dioxygenase</keyword>
<dbReference type="GO" id="GO:0004497">
    <property type="term" value="F:monooxygenase activity"/>
    <property type="evidence" value="ECO:0007669"/>
    <property type="project" value="UniProtKB-KW"/>
</dbReference>